<dbReference type="Proteomes" id="UP000886847">
    <property type="component" value="Unassembled WGS sequence"/>
</dbReference>
<reference evidence="8" key="1">
    <citation type="journal article" date="2021" name="PeerJ">
        <title>Extensive microbial diversity within the chicken gut microbiome revealed by metagenomics and culture.</title>
        <authorList>
            <person name="Gilroy R."/>
            <person name="Ravi A."/>
            <person name="Getino M."/>
            <person name="Pursley I."/>
            <person name="Horton D.L."/>
            <person name="Alikhan N.F."/>
            <person name="Baker D."/>
            <person name="Gharbi K."/>
            <person name="Hall N."/>
            <person name="Watson M."/>
            <person name="Adriaenssens E.M."/>
            <person name="Foster-Nyarko E."/>
            <person name="Jarju S."/>
            <person name="Secka A."/>
            <person name="Antonio M."/>
            <person name="Oren A."/>
            <person name="Chaudhuri R.R."/>
            <person name="La Ragione R."/>
            <person name="Hildebrand F."/>
            <person name="Pallen M.J."/>
        </authorList>
    </citation>
    <scope>NUCLEOTIDE SEQUENCE</scope>
    <source>
        <strain evidence="8">2189</strain>
    </source>
</reference>
<dbReference type="GO" id="GO:0003723">
    <property type="term" value="F:RNA binding"/>
    <property type="evidence" value="ECO:0007669"/>
    <property type="project" value="UniProtKB-UniRule"/>
</dbReference>
<dbReference type="InterPro" id="IPR027417">
    <property type="entry name" value="P-loop_NTPase"/>
</dbReference>
<evidence type="ECO:0000256" key="2">
    <source>
        <dbReference type="ARBA" id="ARBA00022806"/>
    </source>
</evidence>
<dbReference type="InterPro" id="IPR011113">
    <property type="entry name" value="Rho_RNA-bd"/>
</dbReference>
<sequence>MFEEELRRNFEPVYRFLDEKNIYEVRSIARAFGINAPTSAKKHDLIMRTIGVAGGISPPEPHTRRGARVKASDAPPDQLAHIQRLIEQCKRIPSGKIVFADSAKSERRVEDVCRGVLELTEEGGRLRCSDRVPGEVFVSPACIERFCLREGDGIYGYMERCGDRQELLQVVELNGGAPVFAARPCFDAFSAEYPAERIPLGSSEAEILRLLDYIAPVGKGQRLLLALPAGGAREVFARLASCAAESVHVCVALIEQRPEDLTDVRAAFGRAEVFSASFDMSSREQLSTARVALERCKRLAEKGEDALLLLDSLTSLAGACAAAGEDDLLVRQLFASARRLRGAGTLTVVGAAQGGPEALYAAANAVWEGPSADGELLAAERCHTVRAERLLSERERAAAEELRRAAEEGGTRAALARFKKIIDDPSIKS</sequence>
<comment type="similarity">
    <text evidence="5">Belongs to the Rho family.</text>
</comment>
<dbReference type="PANTHER" id="PTHR46425:SF1">
    <property type="entry name" value="TRANSCRIPTION TERMINATION FACTOR RHO"/>
    <property type="match status" value="1"/>
</dbReference>
<dbReference type="PANTHER" id="PTHR46425">
    <property type="entry name" value="TRANSCRIPTION TERMINATION FACTOR RHO"/>
    <property type="match status" value="1"/>
</dbReference>
<comment type="caution">
    <text evidence="8">The sequence shown here is derived from an EMBL/GenBank/DDBJ whole genome shotgun (WGS) entry which is preliminary data.</text>
</comment>
<dbReference type="GO" id="GO:0005524">
    <property type="term" value="F:ATP binding"/>
    <property type="evidence" value="ECO:0007669"/>
    <property type="project" value="InterPro"/>
</dbReference>
<evidence type="ECO:0000313" key="9">
    <source>
        <dbReference type="Proteomes" id="UP000886847"/>
    </source>
</evidence>
<evidence type="ECO:0000259" key="7">
    <source>
        <dbReference type="PROSITE" id="PS51856"/>
    </source>
</evidence>
<dbReference type="InterPro" id="IPR012340">
    <property type="entry name" value="NA-bd_OB-fold"/>
</dbReference>
<dbReference type="InterPro" id="IPR000194">
    <property type="entry name" value="ATPase_F1/V1/A1_a/bsu_nucl-bd"/>
</dbReference>
<dbReference type="PROSITE" id="PS51856">
    <property type="entry name" value="RHO_RNA_BD"/>
    <property type="match status" value="1"/>
</dbReference>
<keyword evidence="2" id="KW-0347">Helicase</keyword>
<accession>A0A9D1W096</accession>
<reference evidence="8" key="2">
    <citation type="submission" date="2021-04" db="EMBL/GenBank/DDBJ databases">
        <authorList>
            <person name="Gilroy R."/>
        </authorList>
    </citation>
    <scope>NUCLEOTIDE SEQUENCE</scope>
    <source>
        <strain evidence="8">2189</strain>
    </source>
</reference>
<organism evidence="8 9">
    <name type="scientific">Candidatus Borkfalkia faecavium</name>
    <dbReference type="NCBI Taxonomy" id="2838508"/>
    <lineage>
        <taxon>Bacteria</taxon>
        <taxon>Bacillati</taxon>
        <taxon>Bacillota</taxon>
        <taxon>Clostridia</taxon>
        <taxon>Christensenellales</taxon>
        <taxon>Christensenellaceae</taxon>
        <taxon>Candidatus Borkfalkia</taxon>
    </lineage>
</organism>
<dbReference type="EMBL" id="DXEW01000008">
    <property type="protein sequence ID" value="HIX50044.1"/>
    <property type="molecule type" value="Genomic_DNA"/>
</dbReference>
<dbReference type="Gene3D" id="2.40.50.140">
    <property type="entry name" value="Nucleic acid-binding proteins"/>
    <property type="match status" value="1"/>
</dbReference>
<dbReference type="Pfam" id="PF00006">
    <property type="entry name" value="ATP-synt_ab"/>
    <property type="match status" value="1"/>
</dbReference>
<keyword evidence="2" id="KW-0547">Nucleotide-binding</keyword>
<keyword evidence="4" id="KW-0804">Transcription</keyword>
<evidence type="ECO:0000313" key="8">
    <source>
        <dbReference type="EMBL" id="HIX50044.1"/>
    </source>
</evidence>
<feature type="region of interest" description="Disordered" evidence="6">
    <location>
        <begin position="53"/>
        <end position="73"/>
    </location>
</feature>
<name>A0A9D1W096_9FIRM</name>
<dbReference type="GO" id="GO:0016787">
    <property type="term" value="F:hydrolase activity"/>
    <property type="evidence" value="ECO:0007669"/>
    <property type="project" value="UniProtKB-KW"/>
</dbReference>
<evidence type="ECO:0000256" key="5">
    <source>
        <dbReference type="PROSITE-ProRule" id="PRU01203"/>
    </source>
</evidence>
<feature type="domain" description="Rho RNA-BD" evidence="7">
    <location>
        <begin position="110"/>
        <end position="177"/>
    </location>
</feature>
<dbReference type="GO" id="GO:0006353">
    <property type="term" value="P:DNA-templated transcription termination"/>
    <property type="evidence" value="ECO:0007669"/>
    <property type="project" value="InterPro"/>
</dbReference>
<keyword evidence="5" id="KW-0694">RNA-binding</keyword>
<dbReference type="GO" id="GO:0004386">
    <property type="term" value="F:helicase activity"/>
    <property type="evidence" value="ECO:0007669"/>
    <property type="project" value="UniProtKB-KW"/>
</dbReference>
<dbReference type="SUPFAM" id="SSF52540">
    <property type="entry name" value="P-loop containing nucleoside triphosphate hydrolases"/>
    <property type="match status" value="1"/>
</dbReference>
<keyword evidence="1" id="KW-0378">Hydrolase</keyword>
<dbReference type="GO" id="GO:0008186">
    <property type="term" value="F:ATP-dependent activity, acting on RNA"/>
    <property type="evidence" value="ECO:0007669"/>
    <property type="project" value="InterPro"/>
</dbReference>
<proteinExistence type="inferred from homology"/>
<gene>
    <name evidence="8" type="ORF">H9851_02060</name>
</gene>
<evidence type="ECO:0000256" key="3">
    <source>
        <dbReference type="ARBA" id="ARBA00023015"/>
    </source>
</evidence>
<keyword evidence="2" id="KW-0067">ATP-binding</keyword>
<dbReference type="Gene3D" id="3.40.50.300">
    <property type="entry name" value="P-loop containing nucleotide triphosphate hydrolases"/>
    <property type="match status" value="1"/>
</dbReference>
<keyword evidence="3" id="KW-0805">Transcription regulation</keyword>
<dbReference type="AlphaFoldDB" id="A0A9D1W096"/>
<protein>
    <recommendedName>
        <fullName evidence="7">Rho RNA-BD domain-containing protein</fullName>
    </recommendedName>
</protein>
<evidence type="ECO:0000256" key="6">
    <source>
        <dbReference type="SAM" id="MobiDB-lite"/>
    </source>
</evidence>
<evidence type="ECO:0000256" key="4">
    <source>
        <dbReference type="ARBA" id="ARBA00023163"/>
    </source>
</evidence>
<evidence type="ECO:0000256" key="1">
    <source>
        <dbReference type="ARBA" id="ARBA00022801"/>
    </source>
</evidence>
<dbReference type="InterPro" id="IPR004665">
    <property type="entry name" value="Term_rho"/>
</dbReference>